<protein>
    <recommendedName>
        <fullName evidence="4 5">Exocyst complex component 7</fullName>
    </recommendedName>
    <alternativeName>
        <fullName evidence="5">Exocyst complex component Exo70</fullName>
    </alternativeName>
</protein>
<evidence type="ECO:0000256" key="5">
    <source>
        <dbReference type="RuleBase" id="RU365026"/>
    </source>
</evidence>
<dbReference type="GO" id="GO:0005546">
    <property type="term" value="F:phosphatidylinositol-4,5-bisphosphate binding"/>
    <property type="evidence" value="ECO:0007669"/>
    <property type="project" value="InterPro"/>
</dbReference>
<evidence type="ECO:0000256" key="6">
    <source>
        <dbReference type="SAM" id="MobiDB-lite"/>
    </source>
</evidence>
<dbReference type="Gene3D" id="1.20.1280.170">
    <property type="entry name" value="Exocyst complex component Exo70"/>
    <property type="match status" value="2"/>
</dbReference>
<dbReference type="GO" id="GO:0015031">
    <property type="term" value="P:protein transport"/>
    <property type="evidence" value="ECO:0007669"/>
    <property type="project" value="UniProtKB-KW"/>
</dbReference>
<keyword evidence="5" id="KW-0653">Protein transport</keyword>
<dbReference type="PANTHER" id="PTHR12542:SF41">
    <property type="entry name" value="EXOCYST COMPLEX COMPONENT 7"/>
    <property type="match status" value="1"/>
</dbReference>
<proteinExistence type="inferred from homology"/>
<dbReference type="InterPro" id="IPR046364">
    <property type="entry name" value="Exo70_C"/>
</dbReference>
<comment type="function">
    <text evidence="5">Component of the exocyst complex involved in the docking of exocytic vesicles with fusion sites on the plasma membrane.</text>
</comment>
<dbReference type="InterPro" id="IPR016159">
    <property type="entry name" value="Cullin_repeat-like_dom_sf"/>
</dbReference>
<dbReference type="GO" id="GO:0000145">
    <property type="term" value="C:exocyst"/>
    <property type="evidence" value="ECO:0007669"/>
    <property type="project" value="InterPro"/>
</dbReference>
<reference evidence="8" key="1">
    <citation type="submission" date="2021-02" db="EMBL/GenBank/DDBJ databases">
        <authorList>
            <person name="Nowell W R."/>
        </authorList>
    </citation>
    <scope>NUCLEOTIDE SEQUENCE</scope>
</reference>
<dbReference type="Pfam" id="PF03081">
    <property type="entry name" value="Exo70_C"/>
    <property type="match status" value="1"/>
</dbReference>
<feature type="region of interest" description="Disordered" evidence="6">
    <location>
        <begin position="273"/>
        <end position="297"/>
    </location>
</feature>
<feature type="compositionally biased region" description="Polar residues" evidence="6">
    <location>
        <begin position="282"/>
        <end position="293"/>
    </location>
</feature>
<evidence type="ECO:0000313" key="8">
    <source>
        <dbReference type="EMBL" id="CAF1114040.1"/>
    </source>
</evidence>
<name>A0A814Q2Z5_9BILA</name>
<feature type="domain" description="Exocyst complex subunit Exo70 C-terminal" evidence="7">
    <location>
        <begin position="357"/>
        <end position="728"/>
    </location>
</feature>
<evidence type="ECO:0000256" key="3">
    <source>
        <dbReference type="ARBA" id="ARBA00022483"/>
    </source>
</evidence>
<evidence type="ECO:0000256" key="4">
    <source>
        <dbReference type="ARBA" id="ARBA00026169"/>
    </source>
</evidence>
<evidence type="ECO:0000259" key="7">
    <source>
        <dbReference type="Pfam" id="PF03081"/>
    </source>
</evidence>
<sequence>MPLCPIEFGGAVRGAVVGVAGGVVGHAAMPTPLGVAGGGAAGTVAGYVASGEKRRLALLQESLARSNALTSGMVSTLDNFERKLKSLDELVTPVYEATNELSLLLNNVNKSLTLIDSVLHYYDICVELKPTVSSGPGGNLTDYLAELDRLEDAVKYFKHVTAVAEGERVKQLYDLGRKRLVEETDKLILRYANPLSPKEVIELCESVNTTNKNDIHSMQEADMATLRAIIEWFSLHGFRQGLIDSYAIKRGTMIRRSLQLLEEHVRKTSIRRTSTISVTSSPNMSQHGQSNSDTLRKQGRKFGRFLTPEMSRRLIRSPATNTLPRGVNSSLSSSITTMDDTVIIETSNDHDTNNYILLLDAFIALLQRDRDLLNYVFPNDLQSRVFTKLIELPLVHMREVAVSLCESIEHLPHKLDAAKFAVYGLFSILQWFIKSRPTFSKLFQESDIPQREQFTILSATFEQSAVNCLLGILEEVRSDSSQPSQGGNVHPLTSHVLAFMEGLLAYEDAAIIIASMYVEQEQRINSVGLSGTEKGLYDLGTYFAQLVRWLHASLSKKTDGYISRHDITIRAIFLLNNVNYLLKRLENSPLLAIIQRCQPDLKSKYEDDFQMSLKDYTRCYTPLVIAIQQMLEYDNVNRLSDGKLRDRDREQLKESFASVNIAIDNLRQQCQEYIVSDVDLRYQLRTEGKMLIMDMFKTYYNKFSNKDFTKNREKYIRYDPRMLESIIDNFFENRL</sequence>
<keyword evidence="2 5" id="KW-0813">Transport</keyword>
<dbReference type="OrthoDB" id="1922221at2759"/>
<dbReference type="InterPro" id="IPR004140">
    <property type="entry name" value="Exo70"/>
</dbReference>
<accession>A0A814Q2Z5</accession>
<evidence type="ECO:0000313" key="9">
    <source>
        <dbReference type="Proteomes" id="UP000663882"/>
    </source>
</evidence>
<evidence type="ECO:0000256" key="1">
    <source>
        <dbReference type="ARBA" id="ARBA00006756"/>
    </source>
</evidence>
<gene>
    <name evidence="8" type="ORF">RFH988_LOCUS19990</name>
</gene>
<dbReference type="SUPFAM" id="SSF74788">
    <property type="entry name" value="Cullin repeat-like"/>
    <property type="match status" value="1"/>
</dbReference>
<dbReference type="AlphaFoldDB" id="A0A814Q2Z5"/>
<comment type="caution">
    <text evidence="8">The sequence shown here is derived from an EMBL/GenBank/DDBJ whole genome shotgun (WGS) entry which is preliminary data.</text>
</comment>
<dbReference type="GO" id="GO:0006887">
    <property type="term" value="P:exocytosis"/>
    <property type="evidence" value="ECO:0007669"/>
    <property type="project" value="UniProtKB-KW"/>
</dbReference>
<comment type="similarity">
    <text evidence="1 5">Belongs to the EXO70 family.</text>
</comment>
<dbReference type="Proteomes" id="UP000663882">
    <property type="component" value="Unassembled WGS sequence"/>
</dbReference>
<dbReference type="EMBL" id="CAJNOO010001201">
    <property type="protein sequence ID" value="CAF1114040.1"/>
    <property type="molecule type" value="Genomic_DNA"/>
</dbReference>
<evidence type="ECO:0000256" key="2">
    <source>
        <dbReference type="ARBA" id="ARBA00022448"/>
    </source>
</evidence>
<keyword evidence="3 5" id="KW-0268">Exocytosis</keyword>
<organism evidence="8 9">
    <name type="scientific">Rotaria sordida</name>
    <dbReference type="NCBI Taxonomy" id="392033"/>
    <lineage>
        <taxon>Eukaryota</taxon>
        <taxon>Metazoa</taxon>
        <taxon>Spiralia</taxon>
        <taxon>Gnathifera</taxon>
        <taxon>Rotifera</taxon>
        <taxon>Eurotatoria</taxon>
        <taxon>Bdelloidea</taxon>
        <taxon>Philodinida</taxon>
        <taxon>Philodinidae</taxon>
        <taxon>Rotaria</taxon>
    </lineage>
</organism>
<dbReference type="PANTHER" id="PTHR12542">
    <property type="entry name" value="EXOCYST COMPLEX PROTEIN EXO70"/>
    <property type="match status" value="1"/>
</dbReference>